<dbReference type="RefSeq" id="WP_394303912.1">
    <property type="nucleotide sequence ID" value="NZ_JBHMQT010000059.1"/>
</dbReference>
<organism evidence="2 3">
    <name type="scientific">Sphaerimonospora cavernae</name>
    <dbReference type="NCBI Taxonomy" id="1740611"/>
    <lineage>
        <taxon>Bacteria</taxon>
        <taxon>Bacillati</taxon>
        <taxon>Actinomycetota</taxon>
        <taxon>Actinomycetes</taxon>
        <taxon>Streptosporangiales</taxon>
        <taxon>Streptosporangiaceae</taxon>
        <taxon>Sphaerimonospora</taxon>
    </lineage>
</organism>
<evidence type="ECO:0000313" key="2">
    <source>
        <dbReference type="EMBL" id="MFC0865909.1"/>
    </source>
</evidence>
<proteinExistence type="predicted"/>
<name>A0ABV6UCP6_9ACTN</name>
<feature type="compositionally biased region" description="Basic and acidic residues" evidence="1">
    <location>
        <begin position="1"/>
        <end position="11"/>
    </location>
</feature>
<feature type="region of interest" description="Disordered" evidence="1">
    <location>
        <begin position="1"/>
        <end position="46"/>
    </location>
</feature>
<keyword evidence="3" id="KW-1185">Reference proteome</keyword>
<sequence length="141" mass="14884">MGCSERGEDARGCAPGRPHSISLQGDYEQAEEGFPAPKFGHPKDRRPDLKQIQAGIAVTGDGAVPVFHRAFDGGAGEVGQVIGTMKALQQLASRQLPVHGVLDVHLPRIGLPQHTEGAVVGESQAVRAQQPTVDDEGHLGR</sequence>
<dbReference type="Proteomes" id="UP001589870">
    <property type="component" value="Unassembled WGS sequence"/>
</dbReference>
<reference evidence="2 3" key="1">
    <citation type="submission" date="2024-09" db="EMBL/GenBank/DDBJ databases">
        <authorList>
            <person name="Sun Q."/>
            <person name="Mori K."/>
        </authorList>
    </citation>
    <scope>NUCLEOTIDE SEQUENCE [LARGE SCALE GENOMIC DNA]</scope>
    <source>
        <strain evidence="2 3">TBRC 1851</strain>
    </source>
</reference>
<comment type="caution">
    <text evidence="2">The sequence shown here is derived from an EMBL/GenBank/DDBJ whole genome shotgun (WGS) entry which is preliminary data.</text>
</comment>
<evidence type="ECO:0000256" key="1">
    <source>
        <dbReference type="SAM" id="MobiDB-lite"/>
    </source>
</evidence>
<evidence type="ECO:0000313" key="3">
    <source>
        <dbReference type="Proteomes" id="UP001589870"/>
    </source>
</evidence>
<dbReference type="EMBL" id="JBHMQT010000059">
    <property type="protein sequence ID" value="MFC0865909.1"/>
    <property type="molecule type" value="Genomic_DNA"/>
</dbReference>
<accession>A0ABV6UCP6</accession>
<protein>
    <submittedName>
        <fullName evidence="2">Uncharacterized protein</fullName>
    </submittedName>
</protein>
<gene>
    <name evidence="2" type="ORF">ACFHYQ_26775</name>
</gene>